<gene>
    <name evidence="13" type="primary">pgk</name>
    <name evidence="17" type="ORF">HF966_07545</name>
</gene>
<organism evidence="17 18">
    <name type="scientific">Leuconostoc holzapfelii</name>
    <dbReference type="NCBI Taxonomy" id="434464"/>
    <lineage>
        <taxon>Bacteria</taxon>
        <taxon>Bacillati</taxon>
        <taxon>Bacillota</taxon>
        <taxon>Bacilli</taxon>
        <taxon>Lactobacillales</taxon>
        <taxon>Lactobacillaceae</taxon>
        <taxon>Leuconostoc</taxon>
    </lineage>
</organism>
<dbReference type="EMBL" id="JAAXPO010000008">
    <property type="protein sequence ID" value="NKZ19023.1"/>
    <property type="molecule type" value="Genomic_DNA"/>
</dbReference>
<feature type="binding site" evidence="13 15">
    <location>
        <position position="332"/>
    </location>
    <ligand>
        <name>ATP</name>
        <dbReference type="ChEBI" id="CHEBI:30616"/>
    </ligand>
</feature>
<dbReference type="GO" id="GO:0043531">
    <property type="term" value="F:ADP binding"/>
    <property type="evidence" value="ECO:0007669"/>
    <property type="project" value="TreeGrafter"/>
</dbReference>
<evidence type="ECO:0000256" key="8">
    <source>
        <dbReference type="ARBA" id="ARBA00022679"/>
    </source>
</evidence>
<keyword evidence="11 13" id="KW-0067">ATP-binding</keyword>
<feature type="binding site" evidence="14">
    <location>
        <position position="36"/>
    </location>
    <ligand>
        <name>(2R)-3-phosphoglycerate</name>
        <dbReference type="ChEBI" id="CHEBI:58272"/>
    </ligand>
</feature>
<feature type="binding site" evidence="14">
    <location>
        <position position="161"/>
    </location>
    <ligand>
        <name>(2R)-3-phosphoglycerate</name>
        <dbReference type="ChEBI" id="CHEBI:58272"/>
    </ligand>
</feature>
<dbReference type="PROSITE" id="PS00111">
    <property type="entry name" value="PGLYCERATE_KINASE"/>
    <property type="match status" value="1"/>
</dbReference>
<comment type="caution">
    <text evidence="17">The sequence shown here is derived from an EMBL/GenBank/DDBJ whole genome shotgun (WGS) entry which is preliminary data.</text>
</comment>
<dbReference type="HAMAP" id="MF_00145">
    <property type="entry name" value="Phosphoglyc_kinase"/>
    <property type="match status" value="1"/>
</dbReference>
<dbReference type="CDD" id="cd00318">
    <property type="entry name" value="Phosphoglycerate_kinase"/>
    <property type="match status" value="1"/>
</dbReference>
<evidence type="ECO:0000313" key="18">
    <source>
        <dbReference type="Proteomes" id="UP000590460"/>
    </source>
</evidence>
<dbReference type="PRINTS" id="PR00477">
    <property type="entry name" value="PHGLYCKINASE"/>
</dbReference>
<comment type="catalytic activity">
    <reaction evidence="1 13 16">
        <text>(2R)-3-phosphoglycerate + ATP = (2R)-3-phospho-glyceroyl phosphate + ADP</text>
        <dbReference type="Rhea" id="RHEA:14801"/>
        <dbReference type="ChEBI" id="CHEBI:30616"/>
        <dbReference type="ChEBI" id="CHEBI:57604"/>
        <dbReference type="ChEBI" id="CHEBI:58272"/>
        <dbReference type="ChEBI" id="CHEBI:456216"/>
        <dbReference type="EC" id="2.7.2.3"/>
    </reaction>
</comment>
<sequence length="405" mass="42602">MAKLTVSDLELSGKKVLMRVDFNVPIKAGVIGNDNRIVAALPTIKYVLENHGRAILFSHLGRIKSEDDKKDLSLAPVAKRLGELLGQEVKFVPQTRGAELEAAINALQDGEVLMVENTRFEDVVDGQEVKNESKNNPELGKYWASLGDDLFVNDAFGTAHRAHASNVGISANVSQAAAGFLMEKEIKFLGDAVANPVRPFVAIIGGAKVSDKIEIVKSLLGKADKVIVGGGMAYTFDAAKGYKIGNSLFEADKVELAKDLMAEAGDKLVLPVDSIAAAAFSNDAKTEVVDAQAGIPDGYMGLDIGPKSVQLLQDTLADAKTVVWNGPMGVFEMPNFAKGTLAIGEELVKVTENGGTTIVGGGDSTAAVQQLGVADKLSHISTGGGASLEYLEGKELPGIAAITEK</sequence>
<evidence type="ECO:0000256" key="5">
    <source>
        <dbReference type="ARBA" id="ARBA00013061"/>
    </source>
</evidence>
<dbReference type="GO" id="GO:0005829">
    <property type="term" value="C:cytosol"/>
    <property type="evidence" value="ECO:0007669"/>
    <property type="project" value="TreeGrafter"/>
</dbReference>
<dbReference type="FunFam" id="3.40.50.1260:FF:000007">
    <property type="entry name" value="Phosphoglycerate kinase"/>
    <property type="match status" value="1"/>
</dbReference>
<dbReference type="RefSeq" id="WP_168677582.1">
    <property type="nucleotide sequence ID" value="NZ_BPKV01000009.1"/>
</dbReference>
<evidence type="ECO:0000256" key="7">
    <source>
        <dbReference type="ARBA" id="ARBA00022490"/>
    </source>
</evidence>
<dbReference type="SUPFAM" id="SSF53748">
    <property type="entry name" value="Phosphoglycerate kinase"/>
    <property type="match status" value="1"/>
</dbReference>
<feature type="binding site" evidence="13">
    <location>
        <position position="161"/>
    </location>
    <ligand>
        <name>substrate</name>
    </ligand>
</feature>
<evidence type="ECO:0000256" key="2">
    <source>
        <dbReference type="ARBA" id="ARBA00004496"/>
    </source>
</evidence>
<evidence type="ECO:0000256" key="4">
    <source>
        <dbReference type="ARBA" id="ARBA00008982"/>
    </source>
</evidence>
<feature type="binding site" evidence="14">
    <location>
        <position position="119"/>
    </location>
    <ligand>
        <name>(2R)-3-phosphoglycerate</name>
        <dbReference type="ChEBI" id="CHEBI:58272"/>
    </ligand>
</feature>
<comment type="pathway">
    <text evidence="3 13">Carbohydrate degradation; glycolysis; pyruvate from D-glyceraldehyde 3-phosphate: step 2/5.</text>
</comment>
<dbReference type="GO" id="GO:0006096">
    <property type="term" value="P:glycolytic process"/>
    <property type="evidence" value="ECO:0007669"/>
    <property type="project" value="UniProtKB-UniRule"/>
</dbReference>
<dbReference type="InterPro" id="IPR001576">
    <property type="entry name" value="Phosphoglycerate_kinase"/>
</dbReference>
<accession>A0A846ZIQ5</accession>
<dbReference type="InterPro" id="IPR015824">
    <property type="entry name" value="Phosphoglycerate_kinase_N"/>
</dbReference>
<feature type="binding site" evidence="13 15">
    <location>
        <position position="301"/>
    </location>
    <ligand>
        <name>ATP</name>
        <dbReference type="ChEBI" id="CHEBI:30616"/>
    </ligand>
</feature>
<feature type="binding site" evidence="13">
    <location>
        <position position="119"/>
    </location>
    <ligand>
        <name>substrate</name>
    </ligand>
</feature>
<dbReference type="InterPro" id="IPR036043">
    <property type="entry name" value="Phosphoglycerate_kinase_sf"/>
</dbReference>
<dbReference type="Pfam" id="PF00162">
    <property type="entry name" value="PGK"/>
    <property type="match status" value="1"/>
</dbReference>
<evidence type="ECO:0000256" key="1">
    <source>
        <dbReference type="ARBA" id="ARBA00000642"/>
    </source>
</evidence>
<evidence type="ECO:0000256" key="11">
    <source>
        <dbReference type="ARBA" id="ARBA00022840"/>
    </source>
</evidence>
<dbReference type="GO" id="GO:0005524">
    <property type="term" value="F:ATP binding"/>
    <property type="evidence" value="ECO:0007669"/>
    <property type="project" value="UniProtKB-KW"/>
</dbReference>
<evidence type="ECO:0000256" key="12">
    <source>
        <dbReference type="ARBA" id="ARBA00023152"/>
    </source>
</evidence>
<proteinExistence type="inferred from homology"/>
<dbReference type="EC" id="2.7.2.3" evidence="5 13"/>
<keyword evidence="12 13" id="KW-0324">Glycolysis</keyword>
<dbReference type="GO" id="GO:0004618">
    <property type="term" value="F:phosphoglycerate kinase activity"/>
    <property type="evidence" value="ECO:0007669"/>
    <property type="project" value="UniProtKB-UniRule"/>
</dbReference>
<evidence type="ECO:0000256" key="10">
    <source>
        <dbReference type="ARBA" id="ARBA00022777"/>
    </source>
</evidence>
<name>A0A846ZIQ5_9LACO</name>
<keyword evidence="10 13" id="KW-0418">Kinase</keyword>
<keyword evidence="9 13" id="KW-0547">Nucleotide-binding</keyword>
<dbReference type="PANTHER" id="PTHR11406:SF23">
    <property type="entry name" value="PHOSPHOGLYCERATE KINASE 1, CHLOROPLASTIC-RELATED"/>
    <property type="match status" value="1"/>
</dbReference>
<feature type="binding site" evidence="13 14">
    <location>
        <begin position="59"/>
        <end position="62"/>
    </location>
    <ligand>
        <name>substrate</name>
    </ligand>
</feature>
<comment type="similarity">
    <text evidence="4 13 16">Belongs to the phosphoglycerate kinase family.</text>
</comment>
<evidence type="ECO:0000256" key="15">
    <source>
        <dbReference type="PIRSR" id="PIRSR000724-2"/>
    </source>
</evidence>
<dbReference type="GO" id="GO:0006094">
    <property type="term" value="P:gluconeogenesis"/>
    <property type="evidence" value="ECO:0007669"/>
    <property type="project" value="TreeGrafter"/>
</dbReference>
<dbReference type="Proteomes" id="UP000590460">
    <property type="component" value="Unassembled WGS sequence"/>
</dbReference>
<comment type="subcellular location">
    <subcellularLocation>
        <location evidence="2 13">Cytoplasm</location>
    </subcellularLocation>
</comment>
<keyword evidence="8 13" id="KW-0808">Transferase</keyword>
<dbReference type="FunFam" id="3.40.50.1260:FF:000008">
    <property type="entry name" value="Phosphoglycerate kinase"/>
    <property type="match status" value="1"/>
</dbReference>
<dbReference type="Gene3D" id="3.40.50.1260">
    <property type="entry name" value="Phosphoglycerate kinase, N-terminal domain"/>
    <property type="match status" value="2"/>
</dbReference>
<evidence type="ECO:0000313" key="17">
    <source>
        <dbReference type="EMBL" id="NKZ19023.1"/>
    </source>
</evidence>
<feature type="binding site" evidence="13 14">
    <location>
        <begin position="21"/>
        <end position="23"/>
    </location>
    <ligand>
        <name>substrate</name>
    </ligand>
</feature>
<dbReference type="UniPathway" id="UPA00109">
    <property type="reaction ID" value="UER00185"/>
</dbReference>
<evidence type="ECO:0000256" key="3">
    <source>
        <dbReference type="ARBA" id="ARBA00004838"/>
    </source>
</evidence>
<comment type="subunit">
    <text evidence="13">Monomer.</text>
</comment>
<evidence type="ECO:0000256" key="9">
    <source>
        <dbReference type="ARBA" id="ARBA00022741"/>
    </source>
</evidence>
<reference evidence="17 18" key="1">
    <citation type="submission" date="2020-04" db="EMBL/GenBank/DDBJ databases">
        <title>MicrobeNet Type strains.</title>
        <authorList>
            <person name="Nicholson A.C."/>
        </authorList>
    </citation>
    <scope>NUCLEOTIDE SEQUENCE [LARGE SCALE GENOMIC DNA]</scope>
    <source>
        <strain evidence="17 18">CCUG 54536</strain>
    </source>
</reference>
<feature type="binding site" evidence="13">
    <location>
        <position position="36"/>
    </location>
    <ligand>
        <name>substrate</name>
    </ligand>
</feature>
<feature type="binding site" evidence="13 15">
    <location>
        <position position="212"/>
    </location>
    <ligand>
        <name>ATP</name>
        <dbReference type="ChEBI" id="CHEBI:30616"/>
    </ligand>
</feature>
<dbReference type="PIRSF" id="PIRSF000724">
    <property type="entry name" value="Pgk"/>
    <property type="match status" value="1"/>
</dbReference>
<dbReference type="PANTHER" id="PTHR11406">
    <property type="entry name" value="PHOSPHOGLYCERATE KINASE"/>
    <property type="match status" value="1"/>
</dbReference>
<evidence type="ECO:0000256" key="16">
    <source>
        <dbReference type="RuleBase" id="RU000532"/>
    </source>
</evidence>
<evidence type="ECO:0000256" key="13">
    <source>
        <dbReference type="HAMAP-Rule" id="MF_00145"/>
    </source>
</evidence>
<evidence type="ECO:0000256" key="6">
    <source>
        <dbReference type="ARBA" id="ARBA00016471"/>
    </source>
</evidence>
<dbReference type="AlphaFoldDB" id="A0A846ZIQ5"/>
<keyword evidence="7 13" id="KW-0963">Cytoplasm</keyword>
<dbReference type="InterPro" id="IPR015911">
    <property type="entry name" value="Phosphoglycerate_kinase_CS"/>
</dbReference>
<evidence type="ECO:0000256" key="14">
    <source>
        <dbReference type="PIRSR" id="PIRSR000724-1"/>
    </source>
</evidence>
<protein>
    <recommendedName>
        <fullName evidence="6 13">Phosphoglycerate kinase</fullName>
        <ecNumber evidence="5 13">2.7.2.3</ecNumber>
    </recommendedName>
</protein>
<feature type="binding site" evidence="13 15">
    <location>
        <begin position="361"/>
        <end position="364"/>
    </location>
    <ligand>
        <name>ATP</name>
        <dbReference type="ChEBI" id="CHEBI:30616"/>
    </ligand>
</feature>